<dbReference type="Gene3D" id="1.10.10.60">
    <property type="entry name" value="Homeodomain-like"/>
    <property type="match status" value="1"/>
</dbReference>
<dbReference type="Gene3D" id="1.10.357.10">
    <property type="entry name" value="Tetracycline Repressor, domain 2"/>
    <property type="match status" value="1"/>
</dbReference>
<reference evidence="3" key="1">
    <citation type="journal article" date="2015" name="Nature">
        <title>Complex archaea that bridge the gap between prokaryotes and eukaryotes.</title>
        <authorList>
            <person name="Spang A."/>
            <person name="Saw J.H."/>
            <person name="Jorgensen S.L."/>
            <person name="Zaremba-Niedzwiedzka K."/>
            <person name="Martijn J."/>
            <person name="Lind A.E."/>
            <person name="van Eijk R."/>
            <person name="Schleper C."/>
            <person name="Guy L."/>
            <person name="Ettema T.J."/>
        </authorList>
    </citation>
    <scope>NUCLEOTIDE SEQUENCE</scope>
</reference>
<feature type="domain" description="HTH tetR-type" evidence="2">
    <location>
        <begin position="12"/>
        <end position="72"/>
    </location>
</feature>
<dbReference type="AlphaFoldDB" id="A0A0F9H8Y6"/>
<dbReference type="PRINTS" id="PR00455">
    <property type="entry name" value="HTHTETR"/>
</dbReference>
<dbReference type="SUPFAM" id="SSF46689">
    <property type="entry name" value="Homeodomain-like"/>
    <property type="match status" value="1"/>
</dbReference>
<dbReference type="InterPro" id="IPR009057">
    <property type="entry name" value="Homeodomain-like_sf"/>
</dbReference>
<dbReference type="Pfam" id="PF17932">
    <property type="entry name" value="TetR_C_24"/>
    <property type="match status" value="1"/>
</dbReference>
<dbReference type="InterPro" id="IPR050624">
    <property type="entry name" value="HTH-type_Tx_Regulator"/>
</dbReference>
<dbReference type="SUPFAM" id="SSF48498">
    <property type="entry name" value="Tetracyclin repressor-like, C-terminal domain"/>
    <property type="match status" value="1"/>
</dbReference>
<dbReference type="InterPro" id="IPR001647">
    <property type="entry name" value="HTH_TetR"/>
</dbReference>
<dbReference type="PANTHER" id="PTHR43479:SF11">
    <property type="entry name" value="ACREF_ENVCD OPERON REPRESSOR-RELATED"/>
    <property type="match status" value="1"/>
</dbReference>
<dbReference type="PROSITE" id="PS50977">
    <property type="entry name" value="HTH_TETR_2"/>
    <property type="match status" value="1"/>
</dbReference>
<dbReference type="InterPro" id="IPR036271">
    <property type="entry name" value="Tet_transcr_reg_TetR-rel_C_sf"/>
</dbReference>
<accession>A0A0F9H8Y6</accession>
<dbReference type="EMBL" id="LAZR01025537">
    <property type="protein sequence ID" value="KKL71612.1"/>
    <property type="molecule type" value="Genomic_DNA"/>
</dbReference>
<gene>
    <name evidence="3" type="ORF">LCGC14_2093170</name>
</gene>
<sequence length="202" mass="22655">MNPDSQNTLRYHQQHQKALEAAASVFAEKGYHGASTQDIASHMGIRQGSLYYYFTSKEAALEEVCLTALRDYVDKIEQISTQTQPLKEKLTAAIAAHLASYRANSEALKVHNEQRLYLPEEKREKLKALGSRYRQQLEDILVEGVHSGFLNKNLDCHFAAVSLIGLCNYWGAKLTRDPKLALNEVTTKCINFALNGCLGHTN</sequence>
<name>A0A0F9H8Y6_9ZZZZ</name>
<evidence type="ECO:0000313" key="3">
    <source>
        <dbReference type="EMBL" id="KKL71612.1"/>
    </source>
</evidence>
<evidence type="ECO:0000256" key="1">
    <source>
        <dbReference type="ARBA" id="ARBA00023125"/>
    </source>
</evidence>
<comment type="caution">
    <text evidence="3">The sequence shown here is derived from an EMBL/GenBank/DDBJ whole genome shotgun (WGS) entry which is preliminary data.</text>
</comment>
<proteinExistence type="predicted"/>
<dbReference type="PANTHER" id="PTHR43479">
    <property type="entry name" value="ACREF/ENVCD OPERON REPRESSOR-RELATED"/>
    <property type="match status" value="1"/>
</dbReference>
<protein>
    <recommendedName>
        <fullName evidence="2">HTH tetR-type domain-containing protein</fullName>
    </recommendedName>
</protein>
<organism evidence="3">
    <name type="scientific">marine sediment metagenome</name>
    <dbReference type="NCBI Taxonomy" id="412755"/>
    <lineage>
        <taxon>unclassified sequences</taxon>
        <taxon>metagenomes</taxon>
        <taxon>ecological metagenomes</taxon>
    </lineage>
</organism>
<dbReference type="InterPro" id="IPR041490">
    <property type="entry name" value="KstR2_TetR_C"/>
</dbReference>
<evidence type="ECO:0000259" key="2">
    <source>
        <dbReference type="PROSITE" id="PS50977"/>
    </source>
</evidence>
<dbReference type="Pfam" id="PF00440">
    <property type="entry name" value="TetR_N"/>
    <property type="match status" value="1"/>
</dbReference>
<keyword evidence="1" id="KW-0238">DNA-binding</keyword>
<dbReference type="GO" id="GO:0003677">
    <property type="term" value="F:DNA binding"/>
    <property type="evidence" value="ECO:0007669"/>
    <property type="project" value="UniProtKB-KW"/>
</dbReference>